<keyword evidence="2 7" id="KW-0813">Transport</keyword>
<keyword evidence="5 7" id="KW-1133">Transmembrane helix</keyword>
<evidence type="ECO:0000313" key="9">
    <source>
        <dbReference type="EMBL" id="RKI91304.1"/>
    </source>
</evidence>
<reference evidence="9 10" key="1">
    <citation type="submission" date="2018-09" db="EMBL/GenBank/DDBJ databases">
        <title>Murine metabolic-syndrome-specific gut microbial biobank.</title>
        <authorList>
            <person name="Liu C."/>
        </authorList>
    </citation>
    <scope>NUCLEOTIDE SEQUENCE [LARGE SCALE GENOMIC DNA]</scope>
    <source>
        <strain evidence="9 10">0.1xD8-82</strain>
    </source>
</reference>
<comment type="similarity">
    <text evidence="7">Belongs to the binding-protein-dependent transport system permease family.</text>
</comment>
<dbReference type="CDD" id="cd06261">
    <property type="entry name" value="TM_PBP2"/>
    <property type="match status" value="1"/>
</dbReference>
<dbReference type="InterPro" id="IPR035906">
    <property type="entry name" value="MetI-like_sf"/>
</dbReference>
<evidence type="ECO:0000259" key="8">
    <source>
        <dbReference type="PROSITE" id="PS50928"/>
    </source>
</evidence>
<comment type="subcellular location">
    <subcellularLocation>
        <location evidence="1 7">Cell membrane</location>
        <topology evidence="1 7">Multi-pass membrane protein</topology>
    </subcellularLocation>
</comment>
<evidence type="ECO:0000313" key="10">
    <source>
        <dbReference type="Proteomes" id="UP000280696"/>
    </source>
</evidence>
<dbReference type="AlphaFoldDB" id="A0A3A9AJT6"/>
<evidence type="ECO:0000256" key="4">
    <source>
        <dbReference type="ARBA" id="ARBA00022692"/>
    </source>
</evidence>
<dbReference type="PROSITE" id="PS50928">
    <property type="entry name" value="ABC_TM1"/>
    <property type="match status" value="1"/>
</dbReference>
<evidence type="ECO:0000256" key="3">
    <source>
        <dbReference type="ARBA" id="ARBA00022475"/>
    </source>
</evidence>
<dbReference type="SUPFAM" id="SSF161098">
    <property type="entry name" value="MetI-like"/>
    <property type="match status" value="1"/>
</dbReference>
<keyword evidence="10" id="KW-1185">Reference proteome</keyword>
<feature type="transmembrane region" description="Helical" evidence="7">
    <location>
        <begin position="72"/>
        <end position="94"/>
    </location>
</feature>
<feature type="transmembrane region" description="Helical" evidence="7">
    <location>
        <begin position="12"/>
        <end position="33"/>
    </location>
</feature>
<dbReference type="InterPro" id="IPR000515">
    <property type="entry name" value="MetI-like"/>
</dbReference>
<proteinExistence type="inferred from homology"/>
<keyword evidence="4 7" id="KW-0812">Transmembrane</keyword>
<dbReference type="Proteomes" id="UP000280696">
    <property type="component" value="Unassembled WGS sequence"/>
</dbReference>
<protein>
    <submittedName>
        <fullName evidence="9">Carbohydrate ABC transporter permease</fullName>
    </submittedName>
</protein>
<evidence type="ECO:0000256" key="1">
    <source>
        <dbReference type="ARBA" id="ARBA00004651"/>
    </source>
</evidence>
<dbReference type="EMBL" id="RAYQ01000010">
    <property type="protein sequence ID" value="RKI91304.1"/>
    <property type="molecule type" value="Genomic_DNA"/>
</dbReference>
<dbReference type="Pfam" id="PF00528">
    <property type="entry name" value="BPD_transp_1"/>
    <property type="match status" value="1"/>
</dbReference>
<evidence type="ECO:0000256" key="7">
    <source>
        <dbReference type="RuleBase" id="RU363032"/>
    </source>
</evidence>
<evidence type="ECO:0000256" key="6">
    <source>
        <dbReference type="ARBA" id="ARBA00023136"/>
    </source>
</evidence>
<feature type="transmembrane region" description="Helical" evidence="7">
    <location>
        <begin position="106"/>
        <end position="124"/>
    </location>
</feature>
<keyword evidence="6 7" id="KW-0472">Membrane</keyword>
<dbReference type="OrthoDB" id="3521657at2"/>
<name>A0A3A9AJT6_9FIRM</name>
<dbReference type="GO" id="GO:0005886">
    <property type="term" value="C:plasma membrane"/>
    <property type="evidence" value="ECO:0007669"/>
    <property type="project" value="UniProtKB-SubCell"/>
</dbReference>
<dbReference type="PANTHER" id="PTHR43744:SF8">
    <property type="entry name" value="SN-GLYCEROL-3-PHOSPHATE TRANSPORT SYSTEM PERMEASE PROTEIN UGPE"/>
    <property type="match status" value="1"/>
</dbReference>
<sequence>MKRKKKSVLMDLIMLPLCAIVAYPFIYVLMGAFKSRGEFAVNPYGWPQSATIQNFLKAFEGVSFIRILWNNIFITALSVLAVTIISAMAAYAVVYNNCKVNRGIRIYLLLGFFIPFQATLLPLYQLYSSMGLMDKLYGIILLHAGSISLPFFMFYGSIQGLPREYAEAAWMDGCSVPGTFFRIIFPLTRPVMITQVIFTFFATWNDYLAPSLFLTSRDKGVLILEVTRSVSRNSVDWGRSFAVVTITLILPFIFFLAAQKYLISGMAAGGVKG</sequence>
<keyword evidence="3" id="KW-1003">Cell membrane</keyword>
<accession>A0A3A9AJT6</accession>
<evidence type="ECO:0000256" key="5">
    <source>
        <dbReference type="ARBA" id="ARBA00022989"/>
    </source>
</evidence>
<dbReference type="RefSeq" id="WP_120469456.1">
    <property type="nucleotide sequence ID" value="NZ_RAYQ01000010.1"/>
</dbReference>
<feature type="transmembrane region" description="Helical" evidence="7">
    <location>
        <begin position="237"/>
        <end position="258"/>
    </location>
</feature>
<gene>
    <name evidence="9" type="ORF">D7V94_10400</name>
</gene>
<comment type="caution">
    <text evidence="9">The sequence shown here is derived from an EMBL/GenBank/DDBJ whole genome shotgun (WGS) entry which is preliminary data.</text>
</comment>
<evidence type="ECO:0000256" key="2">
    <source>
        <dbReference type="ARBA" id="ARBA00022448"/>
    </source>
</evidence>
<feature type="transmembrane region" description="Helical" evidence="7">
    <location>
        <begin position="136"/>
        <end position="158"/>
    </location>
</feature>
<dbReference type="GO" id="GO:0055085">
    <property type="term" value="P:transmembrane transport"/>
    <property type="evidence" value="ECO:0007669"/>
    <property type="project" value="InterPro"/>
</dbReference>
<dbReference type="PANTHER" id="PTHR43744">
    <property type="entry name" value="ABC TRANSPORTER PERMEASE PROTEIN MG189-RELATED-RELATED"/>
    <property type="match status" value="1"/>
</dbReference>
<feature type="transmembrane region" description="Helical" evidence="7">
    <location>
        <begin position="179"/>
        <end position="204"/>
    </location>
</feature>
<organism evidence="9 10">
    <name type="scientific">Parablautia intestinalis</name>
    <dbReference type="NCBI Taxonomy" id="2320100"/>
    <lineage>
        <taxon>Bacteria</taxon>
        <taxon>Bacillati</taxon>
        <taxon>Bacillota</taxon>
        <taxon>Clostridia</taxon>
        <taxon>Lachnospirales</taxon>
        <taxon>Lachnospiraceae</taxon>
        <taxon>Parablautia</taxon>
    </lineage>
</organism>
<dbReference type="Gene3D" id="1.10.3720.10">
    <property type="entry name" value="MetI-like"/>
    <property type="match status" value="1"/>
</dbReference>
<feature type="domain" description="ABC transmembrane type-1" evidence="8">
    <location>
        <begin position="68"/>
        <end position="258"/>
    </location>
</feature>